<keyword evidence="1" id="KW-0328">Glycosyltransferase</keyword>
<dbReference type="SUPFAM" id="SSF53448">
    <property type="entry name" value="Nucleotide-diphospho-sugar transferases"/>
    <property type="match status" value="1"/>
</dbReference>
<protein>
    <submittedName>
        <fullName evidence="4">Glycosyltransferase family 2 protein</fullName>
    </submittedName>
</protein>
<dbReference type="Gene3D" id="3.90.550.10">
    <property type="entry name" value="Spore Coat Polysaccharide Biosynthesis Protein SpsA, Chain A"/>
    <property type="match status" value="1"/>
</dbReference>
<dbReference type="EMBL" id="JALPRF010000001">
    <property type="protein sequence ID" value="MCK8491638.1"/>
    <property type="molecule type" value="Genomic_DNA"/>
</dbReference>
<name>A0ABT0HHJ4_9BACT</name>
<evidence type="ECO:0000259" key="3">
    <source>
        <dbReference type="Pfam" id="PF00535"/>
    </source>
</evidence>
<proteinExistence type="predicted"/>
<dbReference type="InterPro" id="IPR001173">
    <property type="entry name" value="Glyco_trans_2-like"/>
</dbReference>
<dbReference type="InterPro" id="IPR029044">
    <property type="entry name" value="Nucleotide-diphossugar_trans"/>
</dbReference>
<dbReference type="PANTHER" id="PTHR22916">
    <property type="entry name" value="GLYCOSYLTRANSFERASE"/>
    <property type="match status" value="1"/>
</dbReference>
<evidence type="ECO:0000256" key="2">
    <source>
        <dbReference type="ARBA" id="ARBA00022679"/>
    </source>
</evidence>
<reference evidence="4 5" key="1">
    <citation type="submission" date="2022-04" db="EMBL/GenBank/DDBJ databases">
        <title>Spirosoma sp. strain RP8 genome sequencing and assembly.</title>
        <authorList>
            <person name="Jung Y."/>
        </authorList>
    </citation>
    <scope>NUCLEOTIDE SEQUENCE [LARGE SCALE GENOMIC DNA]</scope>
    <source>
        <strain evidence="4 5">RP8</strain>
    </source>
</reference>
<keyword evidence="2" id="KW-0808">Transferase</keyword>
<gene>
    <name evidence="4" type="ORF">M0L20_07215</name>
</gene>
<evidence type="ECO:0000313" key="5">
    <source>
        <dbReference type="Proteomes" id="UP001202180"/>
    </source>
</evidence>
<dbReference type="PANTHER" id="PTHR22916:SF51">
    <property type="entry name" value="GLYCOSYLTRANSFERASE EPSH-RELATED"/>
    <property type="match status" value="1"/>
</dbReference>
<evidence type="ECO:0000313" key="4">
    <source>
        <dbReference type="EMBL" id="MCK8491638.1"/>
    </source>
</evidence>
<dbReference type="CDD" id="cd00761">
    <property type="entry name" value="Glyco_tranf_GTA_type"/>
    <property type="match status" value="1"/>
</dbReference>
<comment type="caution">
    <text evidence="4">The sequence shown here is derived from an EMBL/GenBank/DDBJ whole genome shotgun (WGS) entry which is preliminary data.</text>
</comment>
<feature type="domain" description="Glycosyltransferase 2-like" evidence="3">
    <location>
        <begin position="10"/>
        <end position="127"/>
    </location>
</feature>
<organism evidence="4 5">
    <name type="scientific">Spirosoma liriopis</name>
    <dbReference type="NCBI Taxonomy" id="2937440"/>
    <lineage>
        <taxon>Bacteria</taxon>
        <taxon>Pseudomonadati</taxon>
        <taxon>Bacteroidota</taxon>
        <taxon>Cytophagia</taxon>
        <taxon>Cytophagales</taxon>
        <taxon>Cytophagaceae</taxon>
        <taxon>Spirosoma</taxon>
    </lineage>
</organism>
<keyword evidence="5" id="KW-1185">Reference proteome</keyword>
<dbReference type="Proteomes" id="UP001202180">
    <property type="component" value="Unassembled WGS sequence"/>
</dbReference>
<dbReference type="Pfam" id="PF00535">
    <property type="entry name" value="Glycos_transf_2"/>
    <property type="match status" value="1"/>
</dbReference>
<sequence>MLSPSQPLFSIVIPLYNQQLPFFQQALESALNQTYPHIEVIVSDNHSTNDAPAFLTTIQDPRLRVVKPPEFLPMVRHFQFAADQATGDYISFLCSDDWIYPTAIETLADQLLANPKAAVAYCEIENVDHKDITKVRLYTNRKKSGVRSAAESLTELLHSRPFFAWIPGGIMKRSAYEQVRYLLDGTITYAFDVALLFKLHEHGDVIYIDKPLAKFRVWTAKDGKLGGARLLENIGDLGRSCQLLEESPRLINYLPNGVNDITEWRAYQAKRWIMALLVGIITGTIDAQTCREGIKTIDKHISPNPTGSIALAALIAKPQIYVVKPALNLLYRLYLSIQYRTKRGI</sequence>
<evidence type="ECO:0000256" key="1">
    <source>
        <dbReference type="ARBA" id="ARBA00022676"/>
    </source>
</evidence>
<dbReference type="RefSeq" id="WP_248476288.1">
    <property type="nucleotide sequence ID" value="NZ_JALPRF010000001.1"/>
</dbReference>
<accession>A0ABT0HHJ4</accession>